<feature type="compositionally biased region" description="Basic and acidic residues" evidence="1">
    <location>
        <begin position="33"/>
        <end position="43"/>
    </location>
</feature>
<proteinExistence type="predicted"/>
<reference evidence="2" key="1">
    <citation type="submission" date="2020-07" db="EMBL/GenBank/DDBJ databases">
        <title>Genome sequence and genetic diversity analysis of an under-domesticated orphan crop, white fonio (Digitaria exilis).</title>
        <authorList>
            <person name="Bennetzen J.L."/>
            <person name="Chen S."/>
            <person name="Ma X."/>
            <person name="Wang X."/>
            <person name="Yssel A.E.J."/>
            <person name="Chaluvadi S.R."/>
            <person name="Johnson M."/>
            <person name="Gangashetty P."/>
            <person name="Hamidou F."/>
            <person name="Sanogo M.D."/>
            <person name="Zwaenepoel A."/>
            <person name="Wallace J."/>
            <person name="Van De Peer Y."/>
            <person name="Van Deynze A."/>
        </authorList>
    </citation>
    <scope>NUCLEOTIDE SEQUENCE</scope>
    <source>
        <tissue evidence="2">Leaves</tissue>
    </source>
</reference>
<organism evidence="2 3">
    <name type="scientific">Digitaria exilis</name>
    <dbReference type="NCBI Taxonomy" id="1010633"/>
    <lineage>
        <taxon>Eukaryota</taxon>
        <taxon>Viridiplantae</taxon>
        <taxon>Streptophyta</taxon>
        <taxon>Embryophyta</taxon>
        <taxon>Tracheophyta</taxon>
        <taxon>Spermatophyta</taxon>
        <taxon>Magnoliopsida</taxon>
        <taxon>Liliopsida</taxon>
        <taxon>Poales</taxon>
        <taxon>Poaceae</taxon>
        <taxon>PACMAD clade</taxon>
        <taxon>Panicoideae</taxon>
        <taxon>Panicodae</taxon>
        <taxon>Paniceae</taxon>
        <taxon>Anthephorinae</taxon>
        <taxon>Digitaria</taxon>
    </lineage>
</organism>
<comment type="caution">
    <text evidence="2">The sequence shown here is derived from an EMBL/GenBank/DDBJ whole genome shotgun (WGS) entry which is preliminary data.</text>
</comment>
<feature type="compositionally biased region" description="Basic residues" evidence="1">
    <location>
        <begin position="23"/>
        <end position="32"/>
    </location>
</feature>
<accession>A0A835ETC8</accession>
<protein>
    <submittedName>
        <fullName evidence="2">Uncharacterized protein</fullName>
    </submittedName>
</protein>
<dbReference type="AlphaFoldDB" id="A0A835ETC8"/>
<dbReference type="EMBL" id="JACEFO010001734">
    <property type="protein sequence ID" value="KAF8714825.1"/>
    <property type="molecule type" value="Genomic_DNA"/>
</dbReference>
<feature type="region of interest" description="Disordered" evidence="1">
    <location>
        <begin position="112"/>
        <end position="134"/>
    </location>
</feature>
<sequence>MIPWLNPLRRRRATGLTESRVERGKRRKKREALRHCSARDSPPRRHRPVRVGDLTAVVACQSGNAPGSLNQPPPTTIGFKCLSGIIFRLLTNHHSSRPLNFASIKRGAKAKLDCGKKKKTRTSQKKGGTMSSSGASTVPLLTPYKMGKFDLSHRYALFFAGGSCWRQSGQTR</sequence>
<evidence type="ECO:0000313" key="3">
    <source>
        <dbReference type="Proteomes" id="UP000636709"/>
    </source>
</evidence>
<keyword evidence="3" id="KW-1185">Reference proteome</keyword>
<dbReference type="Proteomes" id="UP000636709">
    <property type="component" value="Unassembled WGS sequence"/>
</dbReference>
<evidence type="ECO:0000313" key="2">
    <source>
        <dbReference type="EMBL" id="KAF8714825.1"/>
    </source>
</evidence>
<evidence type="ECO:0000256" key="1">
    <source>
        <dbReference type="SAM" id="MobiDB-lite"/>
    </source>
</evidence>
<feature type="region of interest" description="Disordered" evidence="1">
    <location>
        <begin position="17"/>
        <end position="49"/>
    </location>
</feature>
<name>A0A835ETC8_9POAL</name>
<gene>
    <name evidence="2" type="ORF">HU200_027357</name>
</gene>